<name>A0A1T4YDW0_9MICO</name>
<protein>
    <recommendedName>
        <fullName evidence="4">WXG100 family type VII secretion target</fullName>
    </recommendedName>
</protein>
<dbReference type="EMBL" id="FUYG01000008">
    <property type="protein sequence ID" value="SKA99966.1"/>
    <property type="molecule type" value="Genomic_DNA"/>
</dbReference>
<feature type="compositionally biased region" description="Gly residues" evidence="1">
    <location>
        <begin position="93"/>
        <end position="104"/>
    </location>
</feature>
<evidence type="ECO:0000313" key="2">
    <source>
        <dbReference type="EMBL" id="SKA99966.1"/>
    </source>
</evidence>
<reference evidence="3" key="1">
    <citation type="submission" date="2017-02" db="EMBL/GenBank/DDBJ databases">
        <authorList>
            <person name="Varghese N."/>
            <person name="Submissions S."/>
        </authorList>
    </citation>
    <scope>NUCLEOTIDE SEQUENCE [LARGE SCALE GENOMIC DNA]</scope>
    <source>
        <strain evidence="3">VKM Ac-2052</strain>
    </source>
</reference>
<evidence type="ECO:0008006" key="4">
    <source>
        <dbReference type="Google" id="ProtNLM"/>
    </source>
</evidence>
<organism evidence="2 3">
    <name type="scientific">Agreia bicolorata</name>
    <dbReference type="NCBI Taxonomy" id="110935"/>
    <lineage>
        <taxon>Bacteria</taxon>
        <taxon>Bacillati</taxon>
        <taxon>Actinomycetota</taxon>
        <taxon>Actinomycetes</taxon>
        <taxon>Micrococcales</taxon>
        <taxon>Microbacteriaceae</taxon>
        <taxon>Agreia</taxon>
    </lineage>
</organism>
<evidence type="ECO:0000256" key="1">
    <source>
        <dbReference type="SAM" id="MobiDB-lite"/>
    </source>
</evidence>
<dbReference type="RefSeq" id="WP_078715107.1">
    <property type="nucleotide sequence ID" value="NZ_FUYG01000008.1"/>
</dbReference>
<dbReference type="Proteomes" id="UP000189735">
    <property type="component" value="Unassembled WGS sequence"/>
</dbReference>
<feature type="compositionally biased region" description="Low complexity" evidence="1">
    <location>
        <begin position="105"/>
        <end position="114"/>
    </location>
</feature>
<gene>
    <name evidence="2" type="ORF">SAMN06295879_2879</name>
</gene>
<feature type="region of interest" description="Disordered" evidence="1">
    <location>
        <begin position="85"/>
        <end position="114"/>
    </location>
</feature>
<accession>A0A1T4YDW0</accession>
<sequence length="503" mass="54772">MALYGADIGELRQLARSLDSASGQLRNITSMLGSVIQTQAWHGRDADMFRSDWGATHEPLLQRTLSELSRASQVLIANALDQERTSSVTDGAAGTGTGGPGSGAPAGAADPATQQDADELTALLAGMTPAERAAYLKSDEFARWAAEHPEGAKLALDAAAGSGVIPVNNKAYADFLSDYWNNKAMEEMGIDPSTWDTSKGTEYNWQTIKSVYDFYGKQFLDNPDLQWAGMANMIGPSFAGGFQDMAAMRDIAQAILNNPLSDLPLPYLDQLEIVAKMSDSELAFYEKSMLDMNKEIFLDQARQHMAYENGGLAEIKRLADSGAITQTTADAWEKIDSGDPAQVAAGNTMLLQREQNDIIADDYNSMREHPITGEAVTFLVTLAGEPSIPGALSYPEVFPYKFTIESPGPENIPFTNADNPLQFSTEITTNFPDGNIADADQRWALISKDTLPAYQDLLRNNPDLAREIIASDFNDRTDAARPTSNIPEILQRLLTPHKPEFSQ</sequence>
<evidence type="ECO:0000313" key="3">
    <source>
        <dbReference type="Proteomes" id="UP000189735"/>
    </source>
</evidence>
<dbReference type="AlphaFoldDB" id="A0A1T4YDW0"/>
<proteinExistence type="predicted"/>